<dbReference type="InParanoid" id="A0A5J5EGS3"/>
<evidence type="ECO:0000256" key="1">
    <source>
        <dbReference type="SAM" id="MobiDB-lite"/>
    </source>
</evidence>
<dbReference type="AlphaFoldDB" id="A0A5J5EGS3"/>
<organism evidence="2 3">
    <name type="scientific">Sphaerosporella brunnea</name>
    <dbReference type="NCBI Taxonomy" id="1250544"/>
    <lineage>
        <taxon>Eukaryota</taxon>
        <taxon>Fungi</taxon>
        <taxon>Dikarya</taxon>
        <taxon>Ascomycota</taxon>
        <taxon>Pezizomycotina</taxon>
        <taxon>Pezizomycetes</taxon>
        <taxon>Pezizales</taxon>
        <taxon>Pyronemataceae</taxon>
        <taxon>Sphaerosporella</taxon>
    </lineage>
</organism>
<gene>
    <name evidence="2" type="ORF">FN846DRAFT_785730</name>
</gene>
<reference evidence="2 3" key="1">
    <citation type="submission" date="2019-09" db="EMBL/GenBank/DDBJ databases">
        <title>Draft genome of the ectomycorrhizal ascomycete Sphaerosporella brunnea.</title>
        <authorList>
            <consortium name="DOE Joint Genome Institute"/>
            <person name="Benucci G.M."/>
            <person name="Marozzi G."/>
            <person name="Antonielli L."/>
            <person name="Sanchez S."/>
            <person name="Marco P."/>
            <person name="Wang X."/>
            <person name="Falini L.B."/>
            <person name="Barry K."/>
            <person name="Haridas S."/>
            <person name="Lipzen A."/>
            <person name="Labutti K."/>
            <person name="Grigoriev I.V."/>
            <person name="Murat C."/>
            <person name="Martin F."/>
            <person name="Albertini E."/>
            <person name="Donnini D."/>
            <person name="Bonito G."/>
        </authorList>
    </citation>
    <scope>NUCLEOTIDE SEQUENCE [LARGE SCALE GENOMIC DNA]</scope>
    <source>
        <strain evidence="2 3">Sb_GMNB300</strain>
    </source>
</reference>
<name>A0A5J5EGS3_9PEZI</name>
<evidence type="ECO:0000313" key="3">
    <source>
        <dbReference type="Proteomes" id="UP000326924"/>
    </source>
</evidence>
<evidence type="ECO:0000313" key="2">
    <source>
        <dbReference type="EMBL" id="KAA8894902.1"/>
    </source>
</evidence>
<comment type="caution">
    <text evidence="2">The sequence shown here is derived from an EMBL/GenBank/DDBJ whole genome shotgun (WGS) entry which is preliminary data.</text>
</comment>
<keyword evidence="3" id="KW-1185">Reference proteome</keyword>
<sequence length="225" mass="24766">MQFLSIRCLACQNLDSFPRMSYEDIPYCSQCASTSDLVPETAPTATKAPAPTPDDLIALFNQQLYLSSSQQQLATPLTSPIPATAKFNTSQQYNHSMHHASQQQQQQQAPSPSTSAKLADREYAECLLASDLSSPNSLNELEIALAHGIVSGEEYGRAVAGYTLAAQREEAQRYQMQRQRKALEEDCSAMDMLRAAKSSDDSTAWCKYYHGGAGWVDDEEAPCRV</sequence>
<dbReference type="EMBL" id="VXIS01000303">
    <property type="protein sequence ID" value="KAA8894902.1"/>
    <property type="molecule type" value="Genomic_DNA"/>
</dbReference>
<protein>
    <submittedName>
        <fullName evidence="2">Uncharacterized protein</fullName>
    </submittedName>
</protein>
<proteinExistence type="predicted"/>
<accession>A0A5J5EGS3</accession>
<feature type="compositionally biased region" description="Polar residues" evidence="1">
    <location>
        <begin position="91"/>
        <end position="101"/>
    </location>
</feature>
<dbReference type="OrthoDB" id="5357075at2759"/>
<dbReference type="Proteomes" id="UP000326924">
    <property type="component" value="Unassembled WGS sequence"/>
</dbReference>
<feature type="region of interest" description="Disordered" evidence="1">
    <location>
        <begin position="91"/>
        <end position="116"/>
    </location>
</feature>